<gene>
    <name evidence="1" type="ORF">L2E82_44808</name>
</gene>
<keyword evidence="2" id="KW-1185">Reference proteome</keyword>
<accession>A0ACB8ZQU4</accession>
<reference evidence="1 2" key="2">
    <citation type="journal article" date="2022" name="Mol. Ecol. Resour.">
        <title>The genomes of chicory, endive, great burdock and yacon provide insights into Asteraceae paleo-polyploidization history and plant inulin production.</title>
        <authorList>
            <person name="Fan W."/>
            <person name="Wang S."/>
            <person name="Wang H."/>
            <person name="Wang A."/>
            <person name="Jiang F."/>
            <person name="Liu H."/>
            <person name="Zhao H."/>
            <person name="Xu D."/>
            <person name="Zhang Y."/>
        </authorList>
    </citation>
    <scope>NUCLEOTIDE SEQUENCE [LARGE SCALE GENOMIC DNA]</scope>
    <source>
        <strain evidence="2">cv. Punajuju</strain>
        <tissue evidence="1">Leaves</tissue>
    </source>
</reference>
<organism evidence="1 2">
    <name type="scientific">Cichorium intybus</name>
    <name type="common">Chicory</name>
    <dbReference type="NCBI Taxonomy" id="13427"/>
    <lineage>
        <taxon>Eukaryota</taxon>
        <taxon>Viridiplantae</taxon>
        <taxon>Streptophyta</taxon>
        <taxon>Embryophyta</taxon>
        <taxon>Tracheophyta</taxon>
        <taxon>Spermatophyta</taxon>
        <taxon>Magnoliopsida</taxon>
        <taxon>eudicotyledons</taxon>
        <taxon>Gunneridae</taxon>
        <taxon>Pentapetalae</taxon>
        <taxon>asterids</taxon>
        <taxon>campanulids</taxon>
        <taxon>Asterales</taxon>
        <taxon>Asteraceae</taxon>
        <taxon>Cichorioideae</taxon>
        <taxon>Cichorieae</taxon>
        <taxon>Cichoriinae</taxon>
        <taxon>Cichorium</taxon>
    </lineage>
</organism>
<dbReference type="Proteomes" id="UP001055811">
    <property type="component" value="Linkage Group LG08"/>
</dbReference>
<proteinExistence type="predicted"/>
<reference evidence="2" key="1">
    <citation type="journal article" date="2022" name="Mol. Ecol. Resour.">
        <title>The genomes of chicory, endive, great burdock and yacon provide insights into Asteraceae palaeo-polyploidization history and plant inulin production.</title>
        <authorList>
            <person name="Fan W."/>
            <person name="Wang S."/>
            <person name="Wang H."/>
            <person name="Wang A."/>
            <person name="Jiang F."/>
            <person name="Liu H."/>
            <person name="Zhao H."/>
            <person name="Xu D."/>
            <person name="Zhang Y."/>
        </authorList>
    </citation>
    <scope>NUCLEOTIDE SEQUENCE [LARGE SCALE GENOMIC DNA]</scope>
    <source>
        <strain evidence="2">cv. Punajuju</strain>
    </source>
</reference>
<evidence type="ECO:0000313" key="1">
    <source>
        <dbReference type="EMBL" id="KAI3700187.1"/>
    </source>
</evidence>
<evidence type="ECO:0000313" key="2">
    <source>
        <dbReference type="Proteomes" id="UP001055811"/>
    </source>
</evidence>
<name>A0ACB8ZQU4_CICIN</name>
<comment type="caution">
    <text evidence="1">The sequence shown here is derived from an EMBL/GenBank/DDBJ whole genome shotgun (WGS) entry which is preliminary data.</text>
</comment>
<sequence length="112" mass="12561">MHTDHDPCFLFTYDQGCSLYLQSYGSTYVSKWPKKLISSHSLVFPQCLSSSQNPRNCNNKVSPSSSATTIILGYRLHRHHISTRAEPYISDATIPFSIFEPNTTNTDTDGAD</sequence>
<dbReference type="EMBL" id="CM042016">
    <property type="protein sequence ID" value="KAI3700187.1"/>
    <property type="molecule type" value="Genomic_DNA"/>
</dbReference>
<protein>
    <submittedName>
        <fullName evidence="1">Uncharacterized protein</fullName>
    </submittedName>
</protein>